<proteinExistence type="predicted"/>
<reference evidence="1" key="1">
    <citation type="submission" date="2018-01" db="EMBL/GenBank/DDBJ databases">
        <title>An insight into the sialome of Amazonian anophelines.</title>
        <authorList>
            <person name="Ribeiro J.M."/>
            <person name="Scarpassa V."/>
            <person name="Calvo E."/>
        </authorList>
    </citation>
    <scope>NUCLEOTIDE SEQUENCE</scope>
</reference>
<name>A0A2M4D373_ANODA</name>
<protein>
    <submittedName>
        <fullName evidence="1">Putative secreted protein</fullName>
    </submittedName>
</protein>
<dbReference type="AlphaFoldDB" id="A0A2M4D373"/>
<dbReference type="EMBL" id="GGFL01007856">
    <property type="protein sequence ID" value="MBW72034.1"/>
    <property type="molecule type" value="Transcribed_RNA"/>
</dbReference>
<accession>A0A2M4D373</accession>
<organism evidence="1">
    <name type="scientific">Anopheles darlingi</name>
    <name type="common">Mosquito</name>
    <dbReference type="NCBI Taxonomy" id="43151"/>
    <lineage>
        <taxon>Eukaryota</taxon>
        <taxon>Metazoa</taxon>
        <taxon>Ecdysozoa</taxon>
        <taxon>Arthropoda</taxon>
        <taxon>Hexapoda</taxon>
        <taxon>Insecta</taxon>
        <taxon>Pterygota</taxon>
        <taxon>Neoptera</taxon>
        <taxon>Endopterygota</taxon>
        <taxon>Diptera</taxon>
        <taxon>Nematocera</taxon>
        <taxon>Culicoidea</taxon>
        <taxon>Culicidae</taxon>
        <taxon>Anophelinae</taxon>
        <taxon>Anopheles</taxon>
    </lineage>
</organism>
<sequence length="96" mass="11323">MLRICLRYVLLTGKVVVGFMHCTSSNVYFFFSSSLCNLRGAQLLQTTDTFYRRVNYLLKYTSSETHEIDRKSNWWIGLGLFRQKEVVRFSISGWTH</sequence>
<evidence type="ECO:0000313" key="1">
    <source>
        <dbReference type="EMBL" id="MBW72034.1"/>
    </source>
</evidence>